<organism evidence="5 6">
    <name type="scientific">Mycena pura</name>
    <dbReference type="NCBI Taxonomy" id="153505"/>
    <lineage>
        <taxon>Eukaryota</taxon>
        <taxon>Fungi</taxon>
        <taxon>Dikarya</taxon>
        <taxon>Basidiomycota</taxon>
        <taxon>Agaricomycotina</taxon>
        <taxon>Agaricomycetes</taxon>
        <taxon>Agaricomycetidae</taxon>
        <taxon>Agaricales</taxon>
        <taxon>Marasmiineae</taxon>
        <taxon>Mycenaceae</taxon>
        <taxon>Mycena</taxon>
    </lineage>
</organism>
<keyword evidence="3" id="KW-1133">Transmembrane helix</keyword>
<dbReference type="Proteomes" id="UP001219525">
    <property type="component" value="Unassembled WGS sequence"/>
</dbReference>
<dbReference type="GO" id="GO:0016887">
    <property type="term" value="F:ATP hydrolysis activity"/>
    <property type="evidence" value="ECO:0007669"/>
    <property type="project" value="InterPro"/>
</dbReference>
<dbReference type="Pfam" id="PF00005">
    <property type="entry name" value="ABC_tran"/>
    <property type="match status" value="1"/>
</dbReference>
<feature type="transmembrane region" description="Helical" evidence="3">
    <location>
        <begin position="232"/>
        <end position="252"/>
    </location>
</feature>
<gene>
    <name evidence="5" type="ORF">GGX14DRAFT_416058</name>
</gene>
<dbReference type="SUPFAM" id="SSF52540">
    <property type="entry name" value="P-loop containing nucleoside triphosphate hydrolases"/>
    <property type="match status" value="1"/>
</dbReference>
<keyword evidence="2" id="KW-0067">ATP-binding</keyword>
<dbReference type="EMBL" id="JARJCW010000002">
    <property type="protein sequence ID" value="KAJ7228965.1"/>
    <property type="molecule type" value="Genomic_DNA"/>
</dbReference>
<dbReference type="InterPro" id="IPR027417">
    <property type="entry name" value="P-loop_NTPase"/>
</dbReference>
<evidence type="ECO:0000313" key="5">
    <source>
        <dbReference type="EMBL" id="KAJ7228965.1"/>
    </source>
</evidence>
<sequence>MRILAGVGYQSAWFNMYHIFKSRSILFCRDSCTHHEPLASPDKASAPIESTYDVWLASRVLPTGELLVPGAHRKFSLVNVKLACIILWTCAFNFFIHIWSLHPVRTTLMMTLDVVRSIFPAFRGYSQALIIDELQTLITSGNFTWSRLLHLVASELVRRILESLLDSFAASNETVVMDSAKFYVEYVQMEQRIRLDIPTLSDPAVRDLLQESDCFVRSFSGSGFGLLSPLDFIHIVSLGTEIFFHILLIMSLTGGTSHYGVLLLSIFSATLPLFVTWFGCPQPHSESLYTPRETRAADRQEKMRNLAYNEAHRPEIELFGLGEWILKTWASARKVVLDSEQSQQLRESSFLSKLNFSDFLFAMQSIPLVLLLQTSSASLGSLTLYRSSIQSVILAARSLLATSRMVFQGIFFMSAFCAGRNLKPQLQPKEEDTMCYQASRTGASVRARGLSYTYPGCSEPALKDVNFTLQPGETLAIVGYNGSGKSTLAKLLLRIVDHDQGELFVNGVDVRRYDPWDYHQHLTAVFQGFSKFNATLRENVGLGRVEKMSSRTSIEAAVHLAEADSVVTSLPYGLRTVLETPGFESMTYPGCSAPLRQHGLSGGEWQRLSIARAFMRANEPQVDLLLFDEPTSSLDAHAQNQIFDTIDRISRSPITGTRTKSVIFITHRLSTARRASKVAMMENGTISEFGTHQELLQKDGAYAALYRASV</sequence>
<accession>A0AAD6YUB8</accession>
<evidence type="ECO:0000256" key="3">
    <source>
        <dbReference type="SAM" id="Phobius"/>
    </source>
</evidence>
<dbReference type="PANTHER" id="PTHR24221:SF646">
    <property type="entry name" value="HAEMOLYSIN SECRETION ATP-BINDING PROTEIN"/>
    <property type="match status" value="1"/>
</dbReference>
<dbReference type="PROSITE" id="PS50893">
    <property type="entry name" value="ABC_TRANSPORTER_2"/>
    <property type="match status" value="1"/>
</dbReference>
<dbReference type="PROSITE" id="PS00211">
    <property type="entry name" value="ABC_TRANSPORTER_1"/>
    <property type="match status" value="1"/>
</dbReference>
<dbReference type="InterPro" id="IPR003593">
    <property type="entry name" value="AAA+_ATPase"/>
</dbReference>
<dbReference type="GO" id="GO:0034040">
    <property type="term" value="F:ATPase-coupled lipid transmembrane transporter activity"/>
    <property type="evidence" value="ECO:0007669"/>
    <property type="project" value="TreeGrafter"/>
</dbReference>
<dbReference type="InterPro" id="IPR017871">
    <property type="entry name" value="ABC_transporter-like_CS"/>
</dbReference>
<dbReference type="InterPro" id="IPR003439">
    <property type="entry name" value="ABC_transporter-like_ATP-bd"/>
</dbReference>
<dbReference type="AlphaFoldDB" id="A0AAD6YUB8"/>
<comment type="caution">
    <text evidence="5">The sequence shown here is derived from an EMBL/GenBank/DDBJ whole genome shotgun (WGS) entry which is preliminary data.</text>
</comment>
<evidence type="ECO:0000313" key="6">
    <source>
        <dbReference type="Proteomes" id="UP001219525"/>
    </source>
</evidence>
<dbReference type="PANTHER" id="PTHR24221">
    <property type="entry name" value="ATP-BINDING CASSETTE SUB-FAMILY B"/>
    <property type="match status" value="1"/>
</dbReference>
<keyword evidence="3" id="KW-0812">Transmembrane</keyword>
<evidence type="ECO:0000256" key="2">
    <source>
        <dbReference type="ARBA" id="ARBA00022840"/>
    </source>
</evidence>
<feature type="domain" description="ABC transporter" evidence="4">
    <location>
        <begin position="445"/>
        <end position="708"/>
    </location>
</feature>
<protein>
    <submittedName>
        <fullName evidence="5">P-loop containing nucleoside triphosphate hydrolase protein</fullName>
    </submittedName>
</protein>
<keyword evidence="5" id="KW-0378">Hydrolase</keyword>
<name>A0AAD6YUB8_9AGAR</name>
<dbReference type="GO" id="GO:0005524">
    <property type="term" value="F:ATP binding"/>
    <property type="evidence" value="ECO:0007669"/>
    <property type="project" value="UniProtKB-KW"/>
</dbReference>
<keyword evidence="3" id="KW-0472">Membrane</keyword>
<proteinExistence type="predicted"/>
<evidence type="ECO:0000259" key="4">
    <source>
        <dbReference type="PROSITE" id="PS50893"/>
    </source>
</evidence>
<dbReference type="InterPro" id="IPR039421">
    <property type="entry name" value="Type_1_exporter"/>
</dbReference>
<evidence type="ECO:0000256" key="1">
    <source>
        <dbReference type="ARBA" id="ARBA00022741"/>
    </source>
</evidence>
<reference evidence="5" key="1">
    <citation type="submission" date="2023-03" db="EMBL/GenBank/DDBJ databases">
        <title>Massive genome expansion in bonnet fungi (Mycena s.s.) driven by repeated elements and novel gene families across ecological guilds.</title>
        <authorList>
            <consortium name="Lawrence Berkeley National Laboratory"/>
            <person name="Harder C.B."/>
            <person name="Miyauchi S."/>
            <person name="Viragh M."/>
            <person name="Kuo A."/>
            <person name="Thoen E."/>
            <person name="Andreopoulos B."/>
            <person name="Lu D."/>
            <person name="Skrede I."/>
            <person name="Drula E."/>
            <person name="Henrissat B."/>
            <person name="Morin E."/>
            <person name="Kohler A."/>
            <person name="Barry K."/>
            <person name="LaButti K."/>
            <person name="Morin E."/>
            <person name="Salamov A."/>
            <person name="Lipzen A."/>
            <person name="Mereny Z."/>
            <person name="Hegedus B."/>
            <person name="Baldrian P."/>
            <person name="Stursova M."/>
            <person name="Weitz H."/>
            <person name="Taylor A."/>
            <person name="Grigoriev I.V."/>
            <person name="Nagy L.G."/>
            <person name="Martin F."/>
            <person name="Kauserud H."/>
        </authorList>
    </citation>
    <scope>NUCLEOTIDE SEQUENCE</scope>
    <source>
        <strain evidence="5">9144</strain>
    </source>
</reference>
<feature type="transmembrane region" description="Helical" evidence="3">
    <location>
        <begin position="259"/>
        <end position="279"/>
    </location>
</feature>
<dbReference type="Gene3D" id="3.40.50.300">
    <property type="entry name" value="P-loop containing nucleotide triphosphate hydrolases"/>
    <property type="match status" value="1"/>
</dbReference>
<keyword evidence="6" id="KW-1185">Reference proteome</keyword>
<dbReference type="SMART" id="SM00382">
    <property type="entry name" value="AAA"/>
    <property type="match status" value="1"/>
</dbReference>
<keyword evidence="1" id="KW-0547">Nucleotide-binding</keyword>
<feature type="transmembrane region" description="Helical" evidence="3">
    <location>
        <begin position="82"/>
        <end position="102"/>
    </location>
</feature>